<dbReference type="Proteomes" id="UP000018817">
    <property type="component" value="Unassembled WGS sequence"/>
</dbReference>
<evidence type="ECO:0000313" key="1">
    <source>
        <dbReference type="EMBL" id="ETM97366.1"/>
    </source>
</evidence>
<reference evidence="1 2" key="2">
    <citation type="submission" date="2013-11" db="EMBL/GenBank/DDBJ databases">
        <title>The Genome Sequence of Phytophthora parasitica INRA-310.</title>
        <authorList>
            <consortium name="The Broad Institute Genomics Platform"/>
            <person name="Russ C."/>
            <person name="Tyler B."/>
            <person name="Panabieres F."/>
            <person name="Shan W."/>
            <person name="Tripathy S."/>
            <person name="Grunwald N."/>
            <person name="Machado M."/>
            <person name="Johnson C.S."/>
            <person name="Arredondo F."/>
            <person name="Hong C."/>
            <person name="Coffey M."/>
            <person name="Young S.K."/>
            <person name="Zeng Q."/>
            <person name="Gargeya S."/>
            <person name="Fitzgerald M."/>
            <person name="Abouelleil A."/>
            <person name="Alvarado L."/>
            <person name="Chapman S.B."/>
            <person name="Gainer-Dewar J."/>
            <person name="Goldberg J."/>
            <person name="Griggs A."/>
            <person name="Gujja S."/>
            <person name="Hansen M."/>
            <person name="Howarth C."/>
            <person name="Imamovic A."/>
            <person name="Ireland A."/>
            <person name="Larimer J."/>
            <person name="McCowan C."/>
            <person name="Murphy C."/>
            <person name="Pearson M."/>
            <person name="Poon T.W."/>
            <person name="Priest M."/>
            <person name="Roberts A."/>
            <person name="Saif S."/>
            <person name="Shea T."/>
            <person name="Sykes S."/>
            <person name="Wortman J."/>
            <person name="Nusbaum C."/>
            <person name="Birren B."/>
        </authorList>
    </citation>
    <scope>NUCLEOTIDE SEQUENCE [LARGE SCALE GENOMIC DNA]</scope>
    <source>
        <strain evidence="1 2">INRA-310</strain>
    </source>
</reference>
<dbReference type="EMBL" id="KI670048">
    <property type="protein sequence ID" value="ETM97366.1"/>
    <property type="molecule type" value="Genomic_DNA"/>
</dbReference>
<organism evidence="1 2">
    <name type="scientific">Phytophthora nicotianae (strain INRA-310)</name>
    <name type="common">Phytophthora parasitica</name>
    <dbReference type="NCBI Taxonomy" id="761204"/>
    <lineage>
        <taxon>Eukaryota</taxon>
        <taxon>Sar</taxon>
        <taxon>Stramenopiles</taxon>
        <taxon>Oomycota</taxon>
        <taxon>Peronosporomycetes</taxon>
        <taxon>Peronosporales</taxon>
        <taxon>Peronosporaceae</taxon>
        <taxon>Phytophthora</taxon>
    </lineage>
</organism>
<proteinExistence type="predicted"/>
<dbReference type="RefSeq" id="XP_008917336.1">
    <property type="nucleotide sequence ID" value="XM_008919088.1"/>
</dbReference>
<gene>
    <name evidence="1" type="ORF">PPTG_24986</name>
</gene>
<dbReference type="AlphaFoldDB" id="W2P970"/>
<dbReference type="VEuPathDB" id="FungiDB:PPTG_24986"/>
<feature type="non-terminal residue" evidence="1">
    <location>
        <position position="43"/>
    </location>
</feature>
<dbReference type="GeneID" id="20193585"/>
<reference evidence="2" key="1">
    <citation type="submission" date="2011-12" db="EMBL/GenBank/DDBJ databases">
        <authorList>
            <consortium name="The Broad Institute Genome Sequencing Platform"/>
            <person name="Russ C."/>
            <person name="Tyler B."/>
            <person name="Panabieres F."/>
            <person name="Shan W."/>
            <person name="Tripathy S."/>
            <person name="Grunwald N."/>
            <person name="Machado M."/>
            <person name="Young S.K."/>
            <person name="Zeng Q."/>
            <person name="Gargeya S."/>
            <person name="Fitzgerald M."/>
            <person name="Haas B."/>
            <person name="Abouelleil A."/>
            <person name="Alvarado L."/>
            <person name="Arachchi H.M."/>
            <person name="Berlin A."/>
            <person name="Chapman S.B."/>
            <person name="Gearin G."/>
            <person name="Goldberg J."/>
            <person name="Griggs A."/>
            <person name="Gujja S."/>
            <person name="Hansen M."/>
            <person name="Heiman D."/>
            <person name="Howarth C."/>
            <person name="Larimer J."/>
            <person name="Lui A."/>
            <person name="MacDonald P.J.P."/>
            <person name="McCowen C."/>
            <person name="Montmayeur A."/>
            <person name="Murphy C."/>
            <person name="Neiman D."/>
            <person name="Pearson M."/>
            <person name="Priest M."/>
            <person name="Roberts A."/>
            <person name="Saif S."/>
            <person name="Shea T."/>
            <person name="Sisk P."/>
            <person name="Stolte C."/>
            <person name="Sykes S."/>
            <person name="Wortman J."/>
            <person name="Nusbaum C."/>
            <person name="Birren B."/>
        </authorList>
    </citation>
    <scope>NUCLEOTIDE SEQUENCE [LARGE SCALE GENOMIC DNA]</scope>
    <source>
        <strain evidence="2">INRA-310</strain>
    </source>
</reference>
<protein>
    <submittedName>
        <fullName evidence="1">Uncharacterized protein</fullName>
    </submittedName>
</protein>
<evidence type="ECO:0000313" key="2">
    <source>
        <dbReference type="Proteomes" id="UP000018817"/>
    </source>
</evidence>
<accession>W2P970</accession>
<sequence length="43" mass="4817">MDDVRNLTARLKPKALSEKDAIAEMVLDFDLQSPKNVSTVNEN</sequence>
<name>W2P970_PHYN3</name>